<evidence type="ECO:0000259" key="12">
    <source>
        <dbReference type="PROSITE" id="PS50883"/>
    </source>
</evidence>
<keyword evidence="15" id="KW-1185">Reference proteome</keyword>
<dbReference type="InterPro" id="IPR011620">
    <property type="entry name" value="Sig_transdc_His_kinase_LytS_TM"/>
</dbReference>
<dbReference type="SMART" id="SM00267">
    <property type="entry name" value="GGDEF"/>
    <property type="match status" value="1"/>
</dbReference>
<dbReference type="PROSITE" id="PS50887">
    <property type="entry name" value="GGDEF"/>
    <property type="match status" value="1"/>
</dbReference>
<dbReference type="Pfam" id="PF00990">
    <property type="entry name" value="GGDEF"/>
    <property type="match status" value="1"/>
</dbReference>
<evidence type="ECO:0000313" key="15">
    <source>
        <dbReference type="Proteomes" id="UP000243606"/>
    </source>
</evidence>
<reference evidence="15" key="1">
    <citation type="submission" date="2016-10" db="EMBL/GenBank/DDBJ databases">
        <authorList>
            <person name="Varghese N."/>
            <person name="Submissions S."/>
        </authorList>
    </citation>
    <scope>NUCLEOTIDE SEQUENCE [LARGE SCALE GENOMIC DNA]</scope>
    <source>
        <strain evidence="15">LMG 24016</strain>
    </source>
</reference>
<dbReference type="Gene3D" id="3.20.20.450">
    <property type="entry name" value="EAL domain"/>
    <property type="match status" value="1"/>
</dbReference>
<evidence type="ECO:0000256" key="9">
    <source>
        <dbReference type="SAM" id="Phobius"/>
    </source>
</evidence>
<dbReference type="GO" id="GO:0005886">
    <property type="term" value="C:plasma membrane"/>
    <property type="evidence" value="ECO:0007669"/>
    <property type="project" value="UniProtKB-SubCell"/>
</dbReference>
<keyword evidence="6" id="KW-0418">Kinase</keyword>
<organism evidence="14 15">
    <name type="scientific">Pseudomonas guineae</name>
    <dbReference type="NCBI Taxonomy" id="425504"/>
    <lineage>
        <taxon>Bacteria</taxon>
        <taxon>Pseudomonadati</taxon>
        <taxon>Pseudomonadota</taxon>
        <taxon>Gammaproteobacteria</taxon>
        <taxon>Pseudomonadales</taxon>
        <taxon>Pseudomonadaceae</taxon>
        <taxon>Pseudomonas</taxon>
    </lineage>
</organism>
<dbReference type="InterPro" id="IPR035965">
    <property type="entry name" value="PAS-like_dom_sf"/>
</dbReference>
<evidence type="ECO:0000256" key="5">
    <source>
        <dbReference type="ARBA" id="ARBA00022692"/>
    </source>
</evidence>
<dbReference type="SUPFAM" id="SSF141868">
    <property type="entry name" value="EAL domain-like"/>
    <property type="match status" value="1"/>
</dbReference>
<dbReference type="GO" id="GO:0000155">
    <property type="term" value="F:phosphorelay sensor kinase activity"/>
    <property type="evidence" value="ECO:0007669"/>
    <property type="project" value="InterPro"/>
</dbReference>
<feature type="transmembrane region" description="Helical" evidence="9">
    <location>
        <begin position="127"/>
        <end position="151"/>
    </location>
</feature>
<evidence type="ECO:0000256" key="7">
    <source>
        <dbReference type="ARBA" id="ARBA00022989"/>
    </source>
</evidence>
<keyword evidence="5 9" id="KW-0812">Transmembrane</keyword>
<feature type="transmembrane region" description="Helical" evidence="9">
    <location>
        <begin position="35"/>
        <end position="55"/>
    </location>
</feature>
<dbReference type="AlphaFoldDB" id="A0A1I3LM03"/>
<dbReference type="Pfam" id="PF07694">
    <property type="entry name" value="5TM-5TMR_LYT"/>
    <property type="match status" value="1"/>
</dbReference>
<dbReference type="CDD" id="cd00130">
    <property type="entry name" value="PAS"/>
    <property type="match status" value="2"/>
</dbReference>
<dbReference type="PROSITE" id="PS50112">
    <property type="entry name" value="PAS"/>
    <property type="match status" value="1"/>
</dbReference>
<dbReference type="InterPro" id="IPR043128">
    <property type="entry name" value="Rev_trsase/Diguanyl_cyclase"/>
</dbReference>
<dbReference type="InterPro" id="IPR000700">
    <property type="entry name" value="PAS-assoc_C"/>
</dbReference>
<feature type="domain" description="EAL" evidence="12">
    <location>
        <begin position="623"/>
        <end position="877"/>
    </location>
</feature>
<dbReference type="PROSITE" id="PS50883">
    <property type="entry name" value="EAL"/>
    <property type="match status" value="1"/>
</dbReference>
<protein>
    <submittedName>
        <fullName evidence="14">PAS domain S-box-containing protein/diguanylate cyclase (GGDEF) domain-containing protein</fullName>
    </submittedName>
</protein>
<dbReference type="STRING" id="425504.SAMN05216206_3004"/>
<dbReference type="InterPro" id="IPR013656">
    <property type="entry name" value="PAS_4"/>
</dbReference>
<dbReference type="PROSITE" id="PS50113">
    <property type="entry name" value="PAC"/>
    <property type="match status" value="1"/>
</dbReference>
<dbReference type="PANTHER" id="PTHR44757">
    <property type="entry name" value="DIGUANYLATE CYCLASE DGCP"/>
    <property type="match status" value="1"/>
</dbReference>
<accession>A0A1I3LM03</accession>
<feature type="domain" description="PAC" evidence="11">
    <location>
        <begin position="392"/>
        <end position="444"/>
    </location>
</feature>
<dbReference type="NCBIfam" id="TIGR00229">
    <property type="entry name" value="sensory_box"/>
    <property type="match status" value="2"/>
</dbReference>
<dbReference type="Gene3D" id="1.10.1760.20">
    <property type="match status" value="1"/>
</dbReference>
<evidence type="ECO:0000256" key="6">
    <source>
        <dbReference type="ARBA" id="ARBA00022777"/>
    </source>
</evidence>
<dbReference type="OrthoDB" id="9804951at2"/>
<dbReference type="InterPro" id="IPR001610">
    <property type="entry name" value="PAC"/>
</dbReference>
<evidence type="ECO:0000256" key="3">
    <source>
        <dbReference type="ARBA" id="ARBA00004651"/>
    </source>
</evidence>
<dbReference type="NCBIfam" id="TIGR00254">
    <property type="entry name" value="GGDEF"/>
    <property type="match status" value="1"/>
</dbReference>
<dbReference type="Pfam" id="PF13426">
    <property type="entry name" value="PAS_9"/>
    <property type="match status" value="1"/>
</dbReference>
<proteinExistence type="predicted"/>
<dbReference type="SMART" id="SM00052">
    <property type="entry name" value="EAL"/>
    <property type="match status" value="1"/>
</dbReference>
<dbReference type="CDD" id="cd01949">
    <property type="entry name" value="GGDEF"/>
    <property type="match status" value="1"/>
</dbReference>
<dbReference type="CDD" id="cd01948">
    <property type="entry name" value="EAL"/>
    <property type="match status" value="1"/>
</dbReference>
<keyword evidence="4" id="KW-1003">Cell membrane</keyword>
<evidence type="ECO:0000259" key="13">
    <source>
        <dbReference type="PROSITE" id="PS50887"/>
    </source>
</evidence>
<dbReference type="Pfam" id="PF08448">
    <property type="entry name" value="PAS_4"/>
    <property type="match status" value="1"/>
</dbReference>
<dbReference type="PANTHER" id="PTHR44757:SF2">
    <property type="entry name" value="BIOFILM ARCHITECTURE MAINTENANCE PROTEIN MBAA"/>
    <property type="match status" value="1"/>
</dbReference>
<dbReference type="InterPro" id="IPR000014">
    <property type="entry name" value="PAS"/>
</dbReference>
<dbReference type="InterPro" id="IPR035919">
    <property type="entry name" value="EAL_sf"/>
</dbReference>
<keyword evidence="6" id="KW-0808">Transferase</keyword>
<dbReference type="InterPro" id="IPR001633">
    <property type="entry name" value="EAL_dom"/>
</dbReference>
<feature type="transmembrane region" description="Helical" evidence="9">
    <location>
        <begin position="93"/>
        <end position="115"/>
    </location>
</feature>
<dbReference type="RefSeq" id="WP_090243305.1">
    <property type="nucleotide sequence ID" value="NZ_CAXBNE010000089.1"/>
</dbReference>
<keyword evidence="7 9" id="KW-1133">Transmembrane helix</keyword>
<dbReference type="Pfam" id="PF00563">
    <property type="entry name" value="EAL"/>
    <property type="match status" value="1"/>
</dbReference>
<dbReference type="EMBL" id="FOQL01000004">
    <property type="protein sequence ID" value="SFI85742.1"/>
    <property type="molecule type" value="Genomic_DNA"/>
</dbReference>
<evidence type="ECO:0000256" key="2">
    <source>
        <dbReference type="ARBA" id="ARBA00004533"/>
    </source>
</evidence>
<dbReference type="SMART" id="SM00091">
    <property type="entry name" value="PAS"/>
    <property type="match status" value="2"/>
</dbReference>
<dbReference type="Proteomes" id="UP000243606">
    <property type="component" value="Unassembled WGS sequence"/>
</dbReference>
<dbReference type="InterPro" id="IPR029787">
    <property type="entry name" value="Nucleotide_cyclase"/>
</dbReference>
<evidence type="ECO:0000313" key="14">
    <source>
        <dbReference type="EMBL" id="SFI85742.1"/>
    </source>
</evidence>
<dbReference type="Gene3D" id="3.30.450.20">
    <property type="entry name" value="PAS domain"/>
    <property type="match status" value="2"/>
</dbReference>
<dbReference type="GO" id="GO:0071555">
    <property type="term" value="P:cell wall organization"/>
    <property type="evidence" value="ECO:0007669"/>
    <property type="project" value="InterPro"/>
</dbReference>
<feature type="domain" description="GGDEF" evidence="13">
    <location>
        <begin position="476"/>
        <end position="614"/>
    </location>
</feature>
<feature type="transmembrane region" description="Helical" evidence="9">
    <location>
        <begin position="163"/>
        <end position="183"/>
    </location>
</feature>
<gene>
    <name evidence="14" type="ORF">SAMN05216206_3004</name>
</gene>
<keyword evidence="8 9" id="KW-0472">Membrane</keyword>
<dbReference type="SMART" id="SM00086">
    <property type="entry name" value="PAC"/>
    <property type="match status" value="2"/>
</dbReference>
<feature type="transmembrane region" description="Helical" evidence="9">
    <location>
        <begin position="67"/>
        <end position="87"/>
    </location>
</feature>
<sequence length="878" mass="97295">MLLELIKNATLLITLCWMHGLITRYLDERSTTGKLFSGALFGAACVIGMTFPLTLEQGLIFDGRTVVLSMAAFFCGPLVGLIAGAIAGVYRLWLGGVGAMPGLLNILMPVLMGLAYRRLHMSGRVPFTFLSLLVFAGLVQGLQVAILTVLASDQFAASQQYAFALWPLVLVLIPSTLVLGYLLKDIRRQKRDREALRQSEAQLQAITEAVPDLSMVLDEDGRYVKIKSPDSTLLFSEGECLLGRLMADVLPTSQAELFMQLIGRTLASDQAQTIEYDMQTPAGRRVFEGRARRLDIKVNGKRALVFMARDITERVALELDRRIAAIAFESPQGMLITDASTRILKANRAFSEISGYSLEDVVGQPTRMLGSGRQGPEFYQAMWRSLQETGLWEGEIWNRRKCGEVFPEWLTIGAVHDEQGLVTNYVASLMDISERKNAEQKILHLAFYDPLTGLPNRRLLRDRLEQATALCRRKGQYAALIFLDLDDFKNVNDVYGHQVGDELLCQVADRLRHAVRELDTVARLGGDEFVIMLEGLEFIAEEAGSQVEHIGSKLMLALREPYEVNGQHFFNSASLGAVLFNDEQQSVDELMQCADLSMYSAKSAGKDTLSFYDPRMQEVVSQRLQLEQDMRRGLAAGEFVLYLQTQINQHGESQGAEALVRWQHPQRGLLGPGTFIEIAERSGLIAELDLYVLKQGCSLLARWALEPRLAGLSLAVNISSRLLFKDGFIDILHQALADSGANPQRLKLEITESLLLTDKNEAAVRMQTLQAIGIRFSIDDFGTGYSSMAYLQQLPLDQLKIDQSFVRDLPGSSSNLAIVRAILALAESLGLEAIAEGVETQAQHDVLLANGCQHFQGYLFSKPIAIDVFEAMQVCASV</sequence>
<dbReference type="InterPro" id="IPR000160">
    <property type="entry name" value="GGDEF_dom"/>
</dbReference>
<feature type="domain" description="PAS" evidence="10">
    <location>
        <begin position="319"/>
        <end position="364"/>
    </location>
</feature>
<evidence type="ECO:0000259" key="11">
    <source>
        <dbReference type="PROSITE" id="PS50113"/>
    </source>
</evidence>
<comment type="cofactor">
    <cofactor evidence="1">
        <name>Mg(2+)</name>
        <dbReference type="ChEBI" id="CHEBI:18420"/>
    </cofactor>
</comment>
<evidence type="ECO:0000259" key="10">
    <source>
        <dbReference type="PROSITE" id="PS50112"/>
    </source>
</evidence>
<evidence type="ECO:0000256" key="4">
    <source>
        <dbReference type="ARBA" id="ARBA00022475"/>
    </source>
</evidence>
<dbReference type="SUPFAM" id="SSF55785">
    <property type="entry name" value="PYP-like sensor domain (PAS domain)"/>
    <property type="match status" value="2"/>
</dbReference>
<evidence type="ECO:0000256" key="1">
    <source>
        <dbReference type="ARBA" id="ARBA00001946"/>
    </source>
</evidence>
<name>A0A1I3LM03_9PSED</name>
<comment type="subcellular location">
    <subcellularLocation>
        <location evidence="2">Cell inner membrane</location>
    </subcellularLocation>
    <subcellularLocation>
        <location evidence="3">Cell membrane</location>
        <topology evidence="3">Multi-pass membrane protein</topology>
    </subcellularLocation>
</comment>
<dbReference type="FunFam" id="3.30.70.270:FF:000001">
    <property type="entry name" value="Diguanylate cyclase domain protein"/>
    <property type="match status" value="1"/>
</dbReference>
<dbReference type="InterPro" id="IPR052155">
    <property type="entry name" value="Biofilm_reg_signaling"/>
</dbReference>
<evidence type="ECO:0000256" key="8">
    <source>
        <dbReference type="ARBA" id="ARBA00023136"/>
    </source>
</evidence>
<dbReference type="SUPFAM" id="SSF55073">
    <property type="entry name" value="Nucleotide cyclase"/>
    <property type="match status" value="1"/>
</dbReference>
<dbReference type="Gene3D" id="3.30.70.270">
    <property type="match status" value="1"/>
</dbReference>